<dbReference type="Proteomes" id="UP000528457">
    <property type="component" value="Unassembled WGS sequence"/>
</dbReference>
<dbReference type="RefSeq" id="WP_166852593.1">
    <property type="nucleotide sequence ID" value="NZ_JAAONY010000001.1"/>
</dbReference>
<protein>
    <submittedName>
        <fullName evidence="3">Phenylacetic acid degradation operon negative regulatory protein</fullName>
    </submittedName>
</protein>
<reference evidence="3 4" key="1">
    <citation type="submission" date="2020-08" db="EMBL/GenBank/DDBJ databases">
        <title>Genomic Encyclopedia of Type Strains, Phase IV (KMG-IV): sequencing the most valuable type-strain genomes for metagenomic binning, comparative biology and taxonomic classification.</title>
        <authorList>
            <person name="Goeker M."/>
        </authorList>
    </citation>
    <scope>NUCLEOTIDE SEQUENCE [LARGE SCALE GENOMIC DNA]</scope>
    <source>
        <strain evidence="3 4">DSM 22368</strain>
    </source>
</reference>
<feature type="domain" description="Transcriptional repressor PaaX-like C-terminal" evidence="2">
    <location>
        <begin position="172"/>
        <end position="232"/>
    </location>
</feature>
<dbReference type="AlphaFoldDB" id="A0A7X0MVM1"/>
<evidence type="ECO:0000259" key="2">
    <source>
        <dbReference type="Pfam" id="PF08223"/>
    </source>
</evidence>
<feature type="coiled-coil region" evidence="1">
    <location>
        <begin position="174"/>
        <end position="201"/>
    </location>
</feature>
<evidence type="ECO:0000313" key="3">
    <source>
        <dbReference type="EMBL" id="MBB6519994.1"/>
    </source>
</evidence>
<dbReference type="Gene3D" id="1.10.10.10">
    <property type="entry name" value="Winged helix-like DNA-binding domain superfamily/Winged helix DNA-binding domain"/>
    <property type="match status" value="1"/>
</dbReference>
<organism evidence="3 4">
    <name type="scientific">Pseudoteredinibacter isoporae</name>
    <dbReference type="NCBI Taxonomy" id="570281"/>
    <lineage>
        <taxon>Bacteria</taxon>
        <taxon>Pseudomonadati</taxon>
        <taxon>Pseudomonadota</taxon>
        <taxon>Gammaproteobacteria</taxon>
        <taxon>Cellvibrionales</taxon>
        <taxon>Cellvibrionaceae</taxon>
        <taxon>Pseudoteredinibacter</taxon>
    </lineage>
</organism>
<dbReference type="Pfam" id="PF08223">
    <property type="entry name" value="PaaX_C"/>
    <property type="match status" value="1"/>
</dbReference>
<dbReference type="EMBL" id="JACHHT010000001">
    <property type="protein sequence ID" value="MBB6519994.1"/>
    <property type="molecule type" value="Genomic_DNA"/>
</dbReference>
<evidence type="ECO:0000256" key="1">
    <source>
        <dbReference type="SAM" id="Coils"/>
    </source>
</evidence>
<dbReference type="InterPro" id="IPR013225">
    <property type="entry name" value="PaaX_C"/>
</dbReference>
<dbReference type="InterPro" id="IPR036388">
    <property type="entry name" value="WH-like_DNA-bd_sf"/>
</dbReference>
<evidence type="ECO:0000313" key="4">
    <source>
        <dbReference type="Proteomes" id="UP000528457"/>
    </source>
</evidence>
<name>A0A7X0MVM1_9GAMM</name>
<dbReference type="PANTHER" id="PTHR30319">
    <property type="entry name" value="PHENYLACETIC ACID REGULATOR-RELATED TRANSCRIPTIONAL REPRESSOR"/>
    <property type="match status" value="1"/>
</dbReference>
<keyword evidence="1" id="KW-0175">Coiled coil</keyword>
<dbReference type="GO" id="GO:0006351">
    <property type="term" value="P:DNA-templated transcription"/>
    <property type="evidence" value="ECO:0007669"/>
    <property type="project" value="TreeGrafter"/>
</dbReference>
<sequence length="263" mass="30016">MALKPKHLILNLLLESDNPISSQVFIRICELFDITENSARVTLARLSSDGMVEAPERGLYRLGPAARNLAADLASWRELESKLCDWDGSWIGVYQAMLGRSDRTALRRRERLLQLAGFSALEQGLAVRPNNVCGGVAALRKRLQGIGLEEEAIIFRIDELDEDSHQRAVSLWDRADLEEHYRNAREIMEDWMAKANQLDSETAARECFLIGDEYIRCIAYDPMLPKEMVDTQLRASYLDSLIRFDQLGKSIWHSLYREFAQAV</sequence>
<gene>
    <name evidence="3" type="ORF">HNR48_000272</name>
</gene>
<dbReference type="Gene3D" id="3.30.70.2650">
    <property type="match status" value="1"/>
</dbReference>
<keyword evidence="4" id="KW-1185">Reference proteome</keyword>
<proteinExistence type="predicted"/>
<dbReference type="PANTHER" id="PTHR30319:SF1">
    <property type="entry name" value="TRANSCRIPTIONAL REPRESSOR PAAX"/>
    <property type="match status" value="1"/>
</dbReference>
<accession>A0A7X0MVM1</accession>
<comment type="caution">
    <text evidence="3">The sequence shown here is derived from an EMBL/GenBank/DDBJ whole genome shotgun (WGS) entry which is preliminary data.</text>
</comment>
<dbReference type="InParanoid" id="A0A7X0MVM1"/>